<evidence type="ECO:0000313" key="1">
    <source>
        <dbReference type="EMBL" id="CAI2188209.1"/>
    </source>
</evidence>
<evidence type="ECO:0000313" key="2">
    <source>
        <dbReference type="Proteomes" id="UP001153678"/>
    </source>
</evidence>
<dbReference type="AlphaFoldDB" id="A0A9W4T0F8"/>
<dbReference type="EMBL" id="CAMKVN010005053">
    <property type="protein sequence ID" value="CAI2188209.1"/>
    <property type="molecule type" value="Genomic_DNA"/>
</dbReference>
<accession>A0A9W4T0F8</accession>
<organism evidence="1 2">
    <name type="scientific">Funneliformis geosporum</name>
    <dbReference type="NCBI Taxonomy" id="1117311"/>
    <lineage>
        <taxon>Eukaryota</taxon>
        <taxon>Fungi</taxon>
        <taxon>Fungi incertae sedis</taxon>
        <taxon>Mucoromycota</taxon>
        <taxon>Glomeromycotina</taxon>
        <taxon>Glomeromycetes</taxon>
        <taxon>Glomerales</taxon>
        <taxon>Glomeraceae</taxon>
        <taxon>Funneliformis</taxon>
    </lineage>
</organism>
<keyword evidence="2" id="KW-1185">Reference proteome</keyword>
<protein>
    <submittedName>
        <fullName evidence="1">15612_t:CDS:1</fullName>
    </submittedName>
</protein>
<comment type="caution">
    <text evidence="1">The sequence shown here is derived from an EMBL/GenBank/DDBJ whole genome shotgun (WGS) entry which is preliminary data.</text>
</comment>
<sequence length="141" mass="16023">MNDRLWLAFAIKHLRTRSFESVHYPGDSSASKGMPTVPARTPTCSSLECPQITFIFIKIIETVVIAQNARPNLNLEEEREIVFVNDDNNFLRACHGSLKISINRGLSTDIQINLMLMAEMTKMTFRPDLPDGPEKQKNLEM</sequence>
<reference evidence="1" key="1">
    <citation type="submission" date="2022-08" db="EMBL/GenBank/DDBJ databases">
        <authorList>
            <person name="Kallberg Y."/>
            <person name="Tangrot J."/>
            <person name="Rosling A."/>
        </authorList>
    </citation>
    <scope>NUCLEOTIDE SEQUENCE</scope>
    <source>
        <strain evidence="1">Wild A</strain>
    </source>
</reference>
<dbReference type="Proteomes" id="UP001153678">
    <property type="component" value="Unassembled WGS sequence"/>
</dbReference>
<gene>
    <name evidence="1" type="ORF">FWILDA_LOCUS13464</name>
</gene>
<proteinExistence type="predicted"/>
<name>A0A9W4T0F8_9GLOM</name>